<feature type="transmembrane region" description="Helical" evidence="8">
    <location>
        <begin position="26"/>
        <end position="47"/>
    </location>
</feature>
<evidence type="ECO:0000256" key="5">
    <source>
        <dbReference type="ARBA" id="ARBA00022692"/>
    </source>
</evidence>
<feature type="transmembrane region" description="Helical" evidence="8">
    <location>
        <begin position="300"/>
        <end position="319"/>
    </location>
</feature>
<feature type="transmembrane region" description="Helical" evidence="8">
    <location>
        <begin position="80"/>
        <end position="102"/>
    </location>
</feature>
<protein>
    <recommendedName>
        <fullName evidence="9">Major facilitator superfamily (MFS) profile domain-containing protein</fullName>
    </recommendedName>
</protein>
<evidence type="ECO:0000256" key="7">
    <source>
        <dbReference type="ARBA" id="ARBA00023136"/>
    </source>
</evidence>
<dbReference type="PROSITE" id="PS50850">
    <property type="entry name" value="MFS"/>
    <property type="match status" value="1"/>
</dbReference>
<sequence length="459" mass="50686">MGSAIPCMAIPQMIDEFGYKSPEQRVLPISIFLLGYVFGPVIWAPLSEQYGRKILTTATFAVFALFTMACALSPTWSWLLGFRVCCGVFASAPIAMSAGLLADIYGDAHTRGKAYSAYLVTTVFGPILGPIVSGFSSPTIGWRWAFWIALIYAGLTFLMLLFLPETYHPVLLSKRARSLRQKGHPPNAVAAHDLGAVDIYQLVSKVLARPLRMLFFEPIVAATCAYLAFVYAIFYMSFQAFPIIFLRQYDLSPGVTGLCYLPIGAGACLSMACVWCWDSYVAREAARNASWTRSDEYRRVPLATIGGPLFVVSLFWLGYTSRPSISFMAPMLAGLPFGMGFQLIFMTLLNYLTDAYEIYAASANAAASASRSILAVVLTLATKPMFDRLGISGACAVLGGLSAAMSIIPFVFLWKGQAMRDRSQFCVALRQRKDELRQKAEREPFCKEREARFERSCLK</sequence>
<feature type="transmembrane region" description="Helical" evidence="8">
    <location>
        <begin position="114"/>
        <end position="132"/>
    </location>
</feature>
<feature type="transmembrane region" description="Helical" evidence="8">
    <location>
        <begin position="214"/>
        <end position="235"/>
    </location>
</feature>
<dbReference type="GO" id="GO:0005886">
    <property type="term" value="C:plasma membrane"/>
    <property type="evidence" value="ECO:0007669"/>
    <property type="project" value="UniProtKB-SubCell"/>
</dbReference>
<evidence type="ECO:0000256" key="2">
    <source>
        <dbReference type="ARBA" id="ARBA00004236"/>
    </source>
</evidence>
<feature type="transmembrane region" description="Helical" evidence="8">
    <location>
        <begin position="144"/>
        <end position="163"/>
    </location>
</feature>
<evidence type="ECO:0000256" key="1">
    <source>
        <dbReference type="ARBA" id="ARBA00004141"/>
    </source>
</evidence>
<keyword evidence="5 8" id="KW-0812">Transmembrane</keyword>
<dbReference type="InterPro" id="IPR020846">
    <property type="entry name" value="MFS_dom"/>
</dbReference>
<feature type="transmembrane region" description="Helical" evidence="8">
    <location>
        <begin position="325"/>
        <end position="346"/>
    </location>
</feature>
<comment type="similarity">
    <text evidence="3">Belongs to the major facilitator superfamily.</text>
</comment>
<dbReference type="EMBL" id="BBTG02000005">
    <property type="protein sequence ID" value="GAO13293.1"/>
    <property type="molecule type" value="Genomic_DNA"/>
</dbReference>
<evidence type="ECO:0000259" key="9">
    <source>
        <dbReference type="PROSITE" id="PS50850"/>
    </source>
</evidence>
<reference evidence="11" key="1">
    <citation type="journal article" date="2016" name="Genome Announc.">
        <title>Genome sequence of Ustilaginoidea virens IPU010, a rice pathogenic fungus causing false smut.</title>
        <authorList>
            <person name="Kumagai T."/>
            <person name="Ishii T."/>
            <person name="Terai G."/>
            <person name="Umemura M."/>
            <person name="Machida M."/>
            <person name="Asai K."/>
        </authorList>
    </citation>
    <scope>NUCLEOTIDE SEQUENCE [LARGE SCALE GENOMIC DNA]</scope>
    <source>
        <strain evidence="11">IPU010</strain>
    </source>
</reference>
<comment type="caution">
    <text evidence="10">The sequence shown here is derived from an EMBL/GenBank/DDBJ whole genome shotgun (WGS) entry which is preliminary data.</text>
</comment>
<feature type="domain" description="Major facilitator superfamily (MFS) profile" evidence="9">
    <location>
        <begin position="1"/>
        <end position="417"/>
    </location>
</feature>
<feature type="transmembrane region" description="Helical" evidence="8">
    <location>
        <begin position="255"/>
        <end position="280"/>
    </location>
</feature>
<organism evidence="10 11">
    <name type="scientific">Ustilaginoidea virens</name>
    <name type="common">Rice false smut fungus</name>
    <name type="synonym">Villosiclava virens</name>
    <dbReference type="NCBI Taxonomy" id="1159556"/>
    <lineage>
        <taxon>Eukaryota</taxon>
        <taxon>Fungi</taxon>
        <taxon>Dikarya</taxon>
        <taxon>Ascomycota</taxon>
        <taxon>Pezizomycotina</taxon>
        <taxon>Sordariomycetes</taxon>
        <taxon>Hypocreomycetidae</taxon>
        <taxon>Hypocreales</taxon>
        <taxon>Clavicipitaceae</taxon>
        <taxon>Ustilaginoidea</taxon>
    </lineage>
</organism>
<accession>A0A1B5KS59</accession>
<dbReference type="FunFam" id="1.20.1250.20:FF:000082">
    <property type="entry name" value="MFS multidrug transporter, putative"/>
    <property type="match status" value="1"/>
</dbReference>
<comment type="subcellular location">
    <subcellularLocation>
        <location evidence="2">Cell membrane</location>
    </subcellularLocation>
    <subcellularLocation>
        <location evidence="1">Membrane</location>
        <topology evidence="1">Multi-pass membrane protein</topology>
    </subcellularLocation>
</comment>
<evidence type="ECO:0000256" key="8">
    <source>
        <dbReference type="SAM" id="Phobius"/>
    </source>
</evidence>
<gene>
    <name evidence="10" type="ORF">UVI_02013090</name>
</gene>
<dbReference type="AlphaFoldDB" id="A0A1B5KS59"/>
<proteinExistence type="inferred from homology"/>
<evidence type="ECO:0000256" key="4">
    <source>
        <dbReference type="ARBA" id="ARBA00022475"/>
    </source>
</evidence>
<dbReference type="PANTHER" id="PTHR23502">
    <property type="entry name" value="MAJOR FACILITATOR SUPERFAMILY"/>
    <property type="match status" value="1"/>
</dbReference>
<keyword evidence="7 8" id="KW-0472">Membrane</keyword>
<evidence type="ECO:0000256" key="6">
    <source>
        <dbReference type="ARBA" id="ARBA00022989"/>
    </source>
</evidence>
<dbReference type="Proteomes" id="UP000054053">
    <property type="component" value="Unassembled WGS sequence"/>
</dbReference>
<name>A0A1B5KS59_USTVR</name>
<evidence type="ECO:0000313" key="11">
    <source>
        <dbReference type="Proteomes" id="UP000054053"/>
    </source>
</evidence>
<evidence type="ECO:0000313" key="10">
    <source>
        <dbReference type="EMBL" id="GAO13293.1"/>
    </source>
</evidence>
<dbReference type="Pfam" id="PF07690">
    <property type="entry name" value="MFS_1"/>
    <property type="match status" value="1"/>
</dbReference>
<feature type="transmembrane region" description="Helical" evidence="8">
    <location>
        <begin position="54"/>
        <end position="74"/>
    </location>
</feature>
<feature type="transmembrane region" description="Helical" evidence="8">
    <location>
        <begin position="358"/>
        <end position="379"/>
    </location>
</feature>
<feature type="transmembrane region" description="Helical" evidence="8">
    <location>
        <begin position="391"/>
        <end position="414"/>
    </location>
</feature>
<dbReference type="SUPFAM" id="SSF103473">
    <property type="entry name" value="MFS general substrate transporter"/>
    <property type="match status" value="1"/>
</dbReference>
<keyword evidence="6 8" id="KW-1133">Transmembrane helix</keyword>
<keyword evidence="4" id="KW-1003">Cell membrane</keyword>
<dbReference type="Gene3D" id="1.20.1250.20">
    <property type="entry name" value="MFS general substrate transporter like domains"/>
    <property type="match status" value="1"/>
</dbReference>
<dbReference type="InterPro" id="IPR036259">
    <property type="entry name" value="MFS_trans_sf"/>
</dbReference>
<evidence type="ECO:0000256" key="3">
    <source>
        <dbReference type="ARBA" id="ARBA00008335"/>
    </source>
</evidence>
<dbReference type="GO" id="GO:0022857">
    <property type="term" value="F:transmembrane transporter activity"/>
    <property type="evidence" value="ECO:0007669"/>
    <property type="project" value="InterPro"/>
</dbReference>
<dbReference type="PANTHER" id="PTHR23502:SF74">
    <property type="entry name" value="MAJOR FACILITATOR SUPERFAMILY (MFS) PROFILE DOMAIN-CONTAINING PROTEIN"/>
    <property type="match status" value="1"/>
</dbReference>
<dbReference type="InterPro" id="IPR011701">
    <property type="entry name" value="MFS"/>
</dbReference>